<name>A0A9E6SU74_9ACTN</name>
<keyword evidence="9" id="KW-0444">Lipid biosynthesis</keyword>
<feature type="transmembrane region" description="Helical" evidence="24">
    <location>
        <begin position="68"/>
        <end position="101"/>
    </location>
</feature>
<feature type="transmembrane region" description="Helical" evidence="24">
    <location>
        <begin position="190"/>
        <end position="210"/>
    </location>
</feature>
<dbReference type="KEGG" id="ebz:J7S26_07430"/>
<keyword evidence="10 26" id="KW-0808">Transferase</keyword>
<evidence type="ECO:0000256" key="6">
    <source>
        <dbReference type="ARBA" id="ARBA00012487"/>
    </source>
</evidence>
<keyword evidence="17" id="KW-1208">Phospholipid metabolism</keyword>
<feature type="transmembrane region" description="Helical" evidence="24">
    <location>
        <begin position="231"/>
        <end position="249"/>
    </location>
</feature>
<evidence type="ECO:0000256" key="3">
    <source>
        <dbReference type="ARBA" id="ARBA00005119"/>
    </source>
</evidence>
<evidence type="ECO:0000256" key="10">
    <source>
        <dbReference type="ARBA" id="ARBA00022679"/>
    </source>
</evidence>
<evidence type="ECO:0000256" key="19">
    <source>
        <dbReference type="ARBA" id="ARBA00031825"/>
    </source>
</evidence>
<comment type="pathway">
    <text evidence="4">Lipid metabolism.</text>
</comment>
<evidence type="ECO:0000256" key="18">
    <source>
        <dbReference type="ARBA" id="ARBA00029893"/>
    </source>
</evidence>
<proteinExistence type="inferred from homology"/>
<evidence type="ECO:0000256" key="9">
    <source>
        <dbReference type="ARBA" id="ARBA00022516"/>
    </source>
</evidence>
<comment type="similarity">
    <text evidence="5">Belongs to the CDS family.</text>
</comment>
<protein>
    <recommendedName>
        <fullName evidence="7">Phosphatidate cytidylyltransferase</fullName>
        <ecNumber evidence="6">2.7.7.41</ecNumber>
    </recommendedName>
    <alternativeName>
        <fullName evidence="20">CDP-DAG synthase</fullName>
    </alternativeName>
    <alternativeName>
        <fullName evidence="22">CDP-DG synthase</fullName>
    </alternativeName>
    <alternativeName>
        <fullName evidence="18">CDP-diacylglycerol synthase</fullName>
    </alternativeName>
    <alternativeName>
        <fullName evidence="21">CDP-diglyceride pyrophosphorylase</fullName>
    </alternativeName>
    <alternativeName>
        <fullName evidence="23">CDP-diglyceride synthase</fullName>
    </alternativeName>
    <alternativeName>
        <fullName evidence="19">CTP:phosphatidate cytidylyltransferase</fullName>
    </alternativeName>
</protein>
<feature type="transmembrane region" description="Helical" evidence="24">
    <location>
        <begin position="306"/>
        <end position="326"/>
    </location>
</feature>
<evidence type="ECO:0000256" key="7">
    <source>
        <dbReference type="ARBA" id="ARBA00019373"/>
    </source>
</evidence>
<evidence type="ECO:0000256" key="23">
    <source>
        <dbReference type="ARBA" id="ARBA00033406"/>
    </source>
</evidence>
<keyword evidence="16" id="KW-0594">Phospholipid biosynthesis</keyword>
<evidence type="ECO:0000256" key="11">
    <source>
        <dbReference type="ARBA" id="ARBA00022692"/>
    </source>
</evidence>
<dbReference type="Proteomes" id="UP000671910">
    <property type="component" value="Chromosome"/>
</dbReference>
<dbReference type="GO" id="GO:0004605">
    <property type="term" value="F:phosphatidate cytidylyltransferase activity"/>
    <property type="evidence" value="ECO:0007669"/>
    <property type="project" value="UniProtKB-EC"/>
</dbReference>
<evidence type="ECO:0000256" key="17">
    <source>
        <dbReference type="ARBA" id="ARBA00023264"/>
    </source>
</evidence>
<evidence type="ECO:0000256" key="15">
    <source>
        <dbReference type="ARBA" id="ARBA00023136"/>
    </source>
</evidence>
<evidence type="ECO:0000256" key="5">
    <source>
        <dbReference type="ARBA" id="ARBA00010185"/>
    </source>
</evidence>
<comment type="catalytic activity">
    <reaction evidence="1">
        <text>a 1,2-diacyl-sn-glycero-3-phosphate + CTP + H(+) = a CDP-1,2-diacyl-sn-glycerol + diphosphate</text>
        <dbReference type="Rhea" id="RHEA:16229"/>
        <dbReference type="ChEBI" id="CHEBI:15378"/>
        <dbReference type="ChEBI" id="CHEBI:33019"/>
        <dbReference type="ChEBI" id="CHEBI:37563"/>
        <dbReference type="ChEBI" id="CHEBI:58332"/>
        <dbReference type="ChEBI" id="CHEBI:58608"/>
        <dbReference type="EC" id="2.7.7.41"/>
    </reaction>
</comment>
<dbReference type="Proteomes" id="UP000636394">
    <property type="component" value="Unassembled WGS sequence"/>
</dbReference>
<dbReference type="AlphaFoldDB" id="A0A9E6SU74"/>
<evidence type="ECO:0000256" key="13">
    <source>
        <dbReference type="ARBA" id="ARBA00022989"/>
    </source>
</evidence>
<sequence length="328" mass="35416">MDAEHTDKAREEELTRWERERAIKAGSPDAVPESGPRAQRIKEIAHDKTPEKLKNPSDLQVRFRTGFVYVMVSILCVLASNWTMLALLVVTAAICSGEFFYMLRSDAKLPNELVGAIGAACFPIGVFFWGMAGGLYVAILLMVVLIVWYVLYQPARVEDVAVSFFGAAYCGLLLCGLLVVRMSLPKPWGAVLVLLLFLSVWGSDAFAYLVGRKFGKHKLAPRVSPKKSWEGFVAGLAGSALFWCLMTLVPGVSMSLLEAVAFGLVSGTMGVVGDLAESRIKRNSGFKDSGTIMPGHGGLLDRCDSLFTVSITSVVLLAGFGCIPLAGL</sequence>
<evidence type="ECO:0000256" key="8">
    <source>
        <dbReference type="ARBA" id="ARBA00022475"/>
    </source>
</evidence>
<comment type="pathway">
    <text evidence="3">Phospholipid metabolism; CDP-diacylglycerol biosynthesis; CDP-diacylglycerol from sn-glycerol 3-phosphate: step 3/3.</text>
</comment>
<evidence type="ECO:0000256" key="1">
    <source>
        <dbReference type="ARBA" id="ARBA00001698"/>
    </source>
</evidence>
<dbReference type="PANTHER" id="PTHR46382:SF1">
    <property type="entry name" value="PHOSPHATIDATE CYTIDYLYLTRANSFERASE"/>
    <property type="match status" value="1"/>
</dbReference>
<evidence type="ECO:0000256" key="4">
    <source>
        <dbReference type="ARBA" id="ARBA00005189"/>
    </source>
</evidence>
<evidence type="ECO:0000313" key="25">
    <source>
        <dbReference type="EMBL" id="NHM14214.1"/>
    </source>
</evidence>
<keyword evidence="27" id="KW-1185">Reference proteome</keyword>
<keyword evidence="13 24" id="KW-1133">Transmembrane helix</keyword>
<keyword evidence="8" id="KW-1003">Cell membrane</keyword>
<dbReference type="GO" id="GO:0016024">
    <property type="term" value="P:CDP-diacylglycerol biosynthetic process"/>
    <property type="evidence" value="ECO:0007669"/>
    <property type="project" value="TreeGrafter"/>
</dbReference>
<feature type="transmembrane region" description="Helical" evidence="24">
    <location>
        <begin position="135"/>
        <end position="152"/>
    </location>
</feature>
<dbReference type="GO" id="GO:0005886">
    <property type="term" value="C:plasma membrane"/>
    <property type="evidence" value="ECO:0007669"/>
    <property type="project" value="UniProtKB-SubCell"/>
</dbReference>
<evidence type="ECO:0000256" key="2">
    <source>
        <dbReference type="ARBA" id="ARBA00004651"/>
    </source>
</evidence>
<keyword evidence="12 26" id="KW-0548">Nucleotidyltransferase</keyword>
<comment type="subcellular location">
    <subcellularLocation>
        <location evidence="2">Cell membrane</location>
        <topology evidence="2">Multi-pass membrane protein</topology>
    </subcellularLocation>
</comment>
<dbReference type="RefSeq" id="WP_165058097.1">
    <property type="nucleotide sequence ID" value="NZ_CP072829.1"/>
</dbReference>
<keyword evidence="11 24" id="KW-0812">Transmembrane</keyword>
<dbReference type="EMBL" id="WPCR01000006">
    <property type="protein sequence ID" value="NHM14214.1"/>
    <property type="molecule type" value="Genomic_DNA"/>
</dbReference>
<dbReference type="EMBL" id="CP072829">
    <property type="protein sequence ID" value="QTU84173.1"/>
    <property type="molecule type" value="Genomic_DNA"/>
</dbReference>
<evidence type="ECO:0000256" key="16">
    <source>
        <dbReference type="ARBA" id="ARBA00023209"/>
    </source>
</evidence>
<evidence type="ECO:0000256" key="24">
    <source>
        <dbReference type="SAM" id="Phobius"/>
    </source>
</evidence>
<evidence type="ECO:0000256" key="20">
    <source>
        <dbReference type="ARBA" id="ARBA00032253"/>
    </source>
</evidence>
<dbReference type="EC" id="2.7.7.41" evidence="6"/>
<feature type="transmembrane region" description="Helical" evidence="24">
    <location>
        <begin position="164"/>
        <end position="184"/>
    </location>
</feature>
<evidence type="ECO:0000256" key="14">
    <source>
        <dbReference type="ARBA" id="ARBA00023098"/>
    </source>
</evidence>
<evidence type="ECO:0000313" key="28">
    <source>
        <dbReference type="Proteomes" id="UP000671910"/>
    </source>
</evidence>
<reference evidence="25 27" key="1">
    <citation type="submission" date="2019-11" db="EMBL/GenBank/DDBJ databases">
        <title>Eggerthellaceae novel genus isolated from the rectal contents of marmort.</title>
        <authorList>
            <person name="Zhang G."/>
        </authorList>
    </citation>
    <scope>NUCLEOTIDE SEQUENCE [LARGE SCALE GENOMIC DNA]</scope>
    <source>
        <strain evidence="25">Zg-886</strain>
        <strain evidence="27">zg-886</strain>
    </source>
</reference>
<organism evidence="26 28">
    <name type="scientific">Xiamenia xianingshaonis</name>
    <dbReference type="NCBI Taxonomy" id="2682776"/>
    <lineage>
        <taxon>Bacteria</taxon>
        <taxon>Bacillati</taxon>
        <taxon>Actinomycetota</taxon>
        <taxon>Coriobacteriia</taxon>
        <taxon>Eggerthellales</taxon>
        <taxon>Eggerthellaceae</taxon>
        <taxon>Xiamenia</taxon>
    </lineage>
</organism>
<dbReference type="Pfam" id="PF01148">
    <property type="entry name" value="CTP_transf_1"/>
    <property type="match status" value="1"/>
</dbReference>
<dbReference type="PANTHER" id="PTHR46382">
    <property type="entry name" value="PHOSPHATIDATE CYTIDYLYLTRANSFERASE"/>
    <property type="match status" value="1"/>
</dbReference>
<keyword evidence="15 24" id="KW-0472">Membrane</keyword>
<evidence type="ECO:0000256" key="12">
    <source>
        <dbReference type="ARBA" id="ARBA00022695"/>
    </source>
</evidence>
<keyword evidence="14" id="KW-0443">Lipid metabolism</keyword>
<evidence type="ECO:0000256" key="21">
    <source>
        <dbReference type="ARBA" id="ARBA00032396"/>
    </source>
</evidence>
<evidence type="ECO:0000256" key="22">
    <source>
        <dbReference type="ARBA" id="ARBA00032743"/>
    </source>
</evidence>
<evidence type="ECO:0000313" key="26">
    <source>
        <dbReference type="EMBL" id="QTU84173.1"/>
    </source>
</evidence>
<evidence type="ECO:0000313" key="27">
    <source>
        <dbReference type="Proteomes" id="UP000636394"/>
    </source>
</evidence>
<accession>A0A9E6SU74</accession>
<reference evidence="26" key="2">
    <citation type="submission" date="2021-04" db="EMBL/GenBank/DDBJ databases">
        <title>Novel species in family Eggerthellaceae.</title>
        <authorList>
            <person name="Zhang G."/>
        </authorList>
    </citation>
    <scope>NUCLEOTIDE SEQUENCE</scope>
    <source>
        <strain evidence="26">Zg-886</strain>
    </source>
</reference>
<gene>
    <name evidence="25" type="ORF">GMI68_05440</name>
    <name evidence="26" type="ORF">J7S26_07430</name>
</gene>